<organism evidence="1 2">
    <name type="scientific">Capnocytophaga haemolytica</name>
    <dbReference type="NCBI Taxonomy" id="45243"/>
    <lineage>
        <taxon>Bacteria</taxon>
        <taxon>Pseudomonadati</taxon>
        <taxon>Bacteroidota</taxon>
        <taxon>Flavobacteriia</taxon>
        <taxon>Flavobacteriales</taxon>
        <taxon>Flavobacteriaceae</taxon>
        <taxon>Capnocytophaga</taxon>
    </lineage>
</organism>
<accession>A0AAX2H2B4</accession>
<evidence type="ECO:0000313" key="1">
    <source>
        <dbReference type="EMBL" id="SNV13271.1"/>
    </source>
</evidence>
<protein>
    <submittedName>
        <fullName evidence="1">Uncharacterized protein</fullName>
    </submittedName>
</protein>
<gene>
    <name evidence="1" type="ORF">SAMEA44541418_01702</name>
</gene>
<dbReference type="RefSeq" id="WP_159429717.1">
    <property type="nucleotide sequence ID" value="NZ_CP014227.1"/>
</dbReference>
<reference evidence="1 2" key="1">
    <citation type="submission" date="2017-06" db="EMBL/GenBank/DDBJ databases">
        <authorList>
            <consortium name="Pathogen Informatics"/>
        </authorList>
    </citation>
    <scope>NUCLEOTIDE SEQUENCE [LARGE SCALE GENOMIC DNA]</scope>
    <source>
        <strain evidence="1 2">NCTC12947</strain>
    </source>
</reference>
<proteinExistence type="predicted"/>
<dbReference type="EMBL" id="LT906449">
    <property type="protein sequence ID" value="SNV13271.1"/>
    <property type="molecule type" value="Genomic_DNA"/>
</dbReference>
<name>A0AAX2H2B4_9FLAO</name>
<dbReference type="AlphaFoldDB" id="A0AAX2H2B4"/>
<sequence>MDRIYTITDREEEERDDTLMTKEAFFTIIDRARAGKKTEMTIEEMEAYLEDKVARM</sequence>
<dbReference type="Proteomes" id="UP000215539">
    <property type="component" value="Chromosome 1"/>
</dbReference>
<evidence type="ECO:0000313" key="2">
    <source>
        <dbReference type="Proteomes" id="UP000215539"/>
    </source>
</evidence>